<keyword evidence="1" id="KW-1133">Transmembrane helix</keyword>
<evidence type="ECO:0008006" key="4">
    <source>
        <dbReference type="Google" id="ProtNLM"/>
    </source>
</evidence>
<dbReference type="EMBL" id="CP002101">
    <property type="protein sequence ID" value="AEH61184.1"/>
    <property type="molecule type" value="Genomic_DNA"/>
</dbReference>
<dbReference type="AlphaFoldDB" id="F7XND4"/>
<evidence type="ECO:0000256" key="1">
    <source>
        <dbReference type="SAM" id="Phobius"/>
    </source>
</evidence>
<dbReference type="GeneID" id="10822975"/>
<sequence>MGDNKTHGVPALLSFFIPGLGQLIKGQILKAIFIWIAMAISGALTIILIGYITTPIIWIWQIFDAYNN</sequence>
<gene>
    <name evidence="2" type="ordered locus">Mzhil_1339</name>
</gene>
<protein>
    <recommendedName>
        <fullName evidence="4">TM2 domain containing protein</fullName>
    </recommendedName>
</protein>
<evidence type="ECO:0000313" key="2">
    <source>
        <dbReference type="EMBL" id="AEH61184.1"/>
    </source>
</evidence>
<feature type="transmembrane region" description="Helical" evidence="1">
    <location>
        <begin position="31"/>
        <end position="60"/>
    </location>
</feature>
<dbReference type="Proteomes" id="UP000006622">
    <property type="component" value="Chromosome"/>
</dbReference>
<proteinExistence type="predicted"/>
<dbReference type="OrthoDB" id="64860at2157"/>
<dbReference type="RefSeq" id="WP_013898621.1">
    <property type="nucleotide sequence ID" value="NC_015676.1"/>
</dbReference>
<dbReference type="STRING" id="679901.Mzhil_1339"/>
<keyword evidence="1" id="KW-0472">Membrane</keyword>
<dbReference type="HOGENOM" id="CLU_191146_0_0_2"/>
<dbReference type="KEGG" id="mzh:Mzhil_1339"/>
<organism evidence="2 3">
    <name type="scientific">Methanosalsum zhilinae (strain DSM 4017 / NBRC 107636 / OCM 62 / WeN5)</name>
    <name type="common">Methanohalophilus zhilinae</name>
    <dbReference type="NCBI Taxonomy" id="679901"/>
    <lineage>
        <taxon>Archaea</taxon>
        <taxon>Methanobacteriati</taxon>
        <taxon>Methanobacteriota</taxon>
        <taxon>Stenosarchaea group</taxon>
        <taxon>Methanomicrobia</taxon>
        <taxon>Methanosarcinales</taxon>
        <taxon>Methanosarcinaceae</taxon>
        <taxon>Methanosalsum</taxon>
    </lineage>
</organism>
<reference evidence="2 3" key="1">
    <citation type="submission" date="2010-07" db="EMBL/GenBank/DDBJ databases">
        <title>The complete genome of Methanosalsum zhilinae DSM 4017.</title>
        <authorList>
            <consortium name="US DOE Joint Genome Institute (JGI-PGF)"/>
            <person name="Lucas S."/>
            <person name="Copeland A."/>
            <person name="Lapidus A."/>
            <person name="Glavina del Rio T."/>
            <person name="Dalin E."/>
            <person name="Tice H."/>
            <person name="Bruce D."/>
            <person name="Goodwin L."/>
            <person name="Pitluck S."/>
            <person name="Kyrpides N."/>
            <person name="Mavromatis K."/>
            <person name="Ovchinnikova G."/>
            <person name="Daligault H."/>
            <person name="Detter J.C."/>
            <person name="Han C."/>
            <person name="Tapia R."/>
            <person name="Larimer F."/>
            <person name="Land M."/>
            <person name="Hauser L."/>
            <person name="Markowitz V."/>
            <person name="Cheng J.-F."/>
            <person name="Hugenholtz P."/>
            <person name="Woyke T."/>
            <person name="Wu D."/>
            <person name="Spring S."/>
            <person name="Schueler E."/>
            <person name="Brambilla E."/>
            <person name="Klenk H.-P."/>
            <person name="Eisen J.A."/>
        </authorList>
    </citation>
    <scope>NUCLEOTIDE SEQUENCE [LARGE SCALE GENOMIC DNA]</scope>
    <source>
        <strain evidence="3">DSM 4017 / NBRC 107636 / OCM 62 / WeN5</strain>
    </source>
</reference>
<evidence type="ECO:0000313" key="3">
    <source>
        <dbReference type="Proteomes" id="UP000006622"/>
    </source>
</evidence>
<accession>F7XND4</accession>
<keyword evidence="3" id="KW-1185">Reference proteome</keyword>
<keyword evidence="1" id="KW-0812">Transmembrane</keyword>
<name>F7XND4_METZD</name>